<organism evidence="3 4">
    <name type="scientific">Nematostella vectensis</name>
    <name type="common">Starlet sea anemone</name>
    <dbReference type="NCBI Taxonomy" id="45351"/>
    <lineage>
        <taxon>Eukaryota</taxon>
        <taxon>Metazoa</taxon>
        <taxon>Cnidaria</taxon>
        <taxon>Anthozoa</taxon>
        <taxon>Hexacorallia</taxon>
        <taxon>Actiniaria</taxon>
        <taxon>Edwardsiidae</taxon>
        <taxon>Nematostella</taxon>
    </lineage>
</organism>
<dbReference type="Pfam" id="PF07714">
    <property type="entry name" value="PK_Tyr_Ser-Thr"/>
    <property type="match status" value="2"/>
</dbReference>
<accession>A7T5P5</accession>
<dbReference type="InterPro" id="IPR001245">
    <property type="entry name" value="Ser-Thr/Tyr_kinase_cat_dom"/>
</dbReference>
<protein>
    <recommendedName>
        <fullName evidence="2">Protein kinase domain-containing protein</fullName>
    </recommendedName>
</protein>
<feature type="region of interest" description="Disordered" evidence="1">
    <location>
        <begin position="263"/>
        <end position="287"/>
    </location>
</feature>
<dbReference type="InterPro" id="IPR050122">
    <property type="entry name" value="RTK"/>
</dbReference>
<dbReference type="InParanoid" id="A7T5P5"/>
<sequence length="287" mass="32126">PLWVIVSLAENGNLLDYLHLHRKPNYQYHSYENIPTVSTEQPEEISYVQKLKFAHGIAQGMRHLEKHKRVSVNLTNKLFVDPSWSYGVLLWEIETQGTVPYAAMETGQDILSEVKRGYRLEQPPECDDKIYALMLDTWDPNPLNRPSFEVIVNRVEVLLTAVSGYLELEGGGSLNLTPYDEVNITGSSLNLYTPNGDVPGGNNNDNHSNVGYHDHDNGEARENTADDLYEPFVACRAMPKGEEDGVSGSAHDKEPALAGKDVCITLSPPAQEESLDEETRSMDIREQ</sequence>
<reference evidence="3 4" key="1">
    <citation type="journal article" date="2007" name="Science">
        <title>Sea anemone genome reveals ancestral eumetazoan gene repertoire and genomic organization.</title>
        <authorList>
            <person name="Putnam N.H."/>
            <person name="Srivastava M."/>
            <person name="Hellsten U."/>
            <person name="Dirks B."/>
            <person name="Chapman J."/>
            <person name="Salamov A."/>
            <person name="Terry A."/>
            <person name="Shapiro H."/>
            <person name="Lindquist E."/>
            <person name="Kapitonov V.V."/>
            <person name="Jurka J."/>
            <person name="Genikhovich G."/>
            <person name="Grigoriev I.V."/>
            <person name="Lucas S.M."/>
            <person name="Steele R.E."/>
            <person name="Finnerty J.R."/>
            <person name="Technau U."/>
            <person name="Martindale M.Q."/>
            <person name="Rokhsar D.S."/>
        </authorList>
    </citation>
    <scope>NUCLEOTIDE SEQUENCE [LARGE SCALE GENOMIC DNA]</scope>
    <source>
        <strain evidence="4">CH2 X CH6</strain>
    </source>
</reference>
<dbReference type="SMART" id="SM00219">
    <property type="entry name" value="TyrKc"/>
    <property type="match status" value="1"/>
</dbReference>
<name>A7T5P5_NEMVE</name>
<dbReference type="InterPro" id="IPR000719">
    <property type="entry name" value="Prot_kinase_dom"/>
</dbReference>
<gene>
    <name evidence="3" type="ORF">NEMVEDRAFT_v1g222678</name>
</gene>
<evidence type="ECO:0000313" key="4">
    <source>
        <dbReference type="Proteomes" id="UP000001593"/>
    </source>
</evidence>
<dbReference type="Proteomes" id="UP000001593">
    <property type="component" value="Unassembled WGS sequence"/>
</dbReference>
<feature type="region of interest" description="Disordered" evidence="1">
    <location>
        <begin position="200"/>
        <end position="221"/>
    </location>
</feature>
<keyword evidence="4" id="KW-1185">Reference proteome</keyword>
<dbReference type="PhylomeDB" id="A7T5P5"/>
<dbReference type="PROSITE" id="PS50011">
    <property type="entry name" value="PROTEIN_KINASE_DOM"/>
    <property type="match status" value="1"/>
</dbReference>
<evidence type="ECO:0000313" key="3">
    <source>
        <dbReference type="EMBL" id="EDO28715.1"/>
    </source>
</evidence>
<dbReference type="InterPro" id="IPR011009">
    <property type="entry name" value="Kinase-like_dom_sf"/>
</dbReference>
<feature type="domain" description="Protein kinase" evidence="2">
    <location>
        <begin position="1"/>
        <end position="159"/>
    </location>
</feature>
<dbReference type="SUPFAM" id="SSF56112">
    <property type="entry name" value="Protein kinase-like (PK-like)"/>
    <property type="match status" value="1"/>
</dbReference>
<dbReference type="PANTHER" id="PTHR24416">
    <property type="entry name" value="TYROSINE-PROTEIN KINASE RECEPTOR"/>
    <property type="match status" value="1"/>
</dbReference>
<dbReference type="PANTHER" id="PTHR24416:SF617">
    <property type="entry name" value="RET ONCOGENE, ISOFORM A"/>
    <property type="match status" value="1"/>
</dbReference>
<dbReference type="InterPro" id="IPR020635">
    <property type="entry name" value="Tyr_kinase_cat_dom"/>
</dbReference>
<dbReference type="EMBL" id="DS471251">
    <property type="protein sequence ID" value="EDO28715.1"/>
    <property type="molecule type" value="Genomic_DNA"/>
</dbReference>
<feature type="non-terminal residue" evidence="3">
    <location>
        <position position="1"/>
    </location>
</feature>
<dbReference type="GO" id="GO:0004713">
    <property type="term" value="F:protein tyrosine kinase activity"/>
    <property type="evidence" value="ECO:0007669"/>
    <property type="project" value="InterPro"/>
</dbReference>
<evidence type="ECO:0000259" key="2">
    <source>
        <dbReference type="PROSITE" id="PS50011"/>
    </source>
</evidence>
<feature type="compositionally biased region" description="Basic and acidic residues" evidence="1">
    <location>
        <begin position="212"/>
        <end position="221"/>
    </location>
</feature>
<dbReference type="AlphaFoldDB" id="A7T5P5"/>
<dbReference type="eggNOG" id="KOG0200">
    <property type="taxonomic scope" value="Eukaryota"/>
</dbReference>
<dbReference type="HOGENOM" id="CLU_971721_0_0_1"/>
<dbReference type="GO" id="GO:0005524">
    <property type="term" value="F:ATP binding"/>
    <property type="evidence" value="ECO:0007669"/>
    <property type="project" value="InterPro"/>
</dbReference>
<evidence type="ECO:0000256" key="1">
    <source>
        <dbReference type="SAM" id="MobiDB-lite"/>
    </source>
</evidence>
<dbReference type="Gene3D" id="1.10.510.10">
    <property type="entry name" value="Transferase(Phosphotransferase) domain 1"/>
    <property type="match status" value="1"/>
</dbReference>
<feature type="compositionally biased region" description="Basic and acidic residues" evidence="1">
    <location>
        <begin position="277"/>
        <end position="287"/>
    </location>
</feature>
<proteinExistence type="predicted"/>